<gene>
    <name evidence="2" type="ORF">E5333_04785</name>
</gene>
<reference evidence="2 3" key="1">
    <citation type="submission" date="2019-04" db="EMBL/GenBank/DDBJ databases">
        <title>Microbes associate with the intestines of laboratory mice.</title>
        <authorList>
            <person name="Navarre W."/>
            <person name="Wong E."/>
            <person name="Huang K."/>
            <person name="Tropini C."/>
            <person name="Ng K."/>
            <person name="Yu B."/>
        </authorList>
    </citation>
    <scope>NUCLEOTIDE SEQUENCE [LARGE SCALE GENOMIC DNA]</scope>
    <source>
        <strain evidence="2 3">NM06_A21</strain>
    </source>
</reference>
<feature type="chain" id="PRO_5020909419" description="Porin" evidence="1">
    <location>
        <begin position="29"/>
        <end position="446"/>
    </location>
</feature>
<evidence type="ECO:0008006" key="4">
    <source>
        <dbReference type="Google" id="ProtNLM"/>
    </source>
</evidence>
<proteinExistence type="predicted"/>
<feature type="signal peptide" evidence="1">
    <location>
        <begin position="1"/>
        <end position="28"/>
    </location>
</feature>
<organism evidence="2 3">
    <name type="scientific">Muribaculum intestinale</name>
    <dbReference type="NCBI Taxonomy" id="1796646"/>
    <lineage>
        <taxon>Bacteria</taxon>
        <taxon>Pseudomonadati</taxon>
        <taxon>Bacteroidota</taxon>
        <taxon>Bacteroidia</taxon>
        <taxon>Bacteroidales</taxon>
        <taxon>Muribaculaceae</taxon>
        <taxon>Muribaculum</taxon>
    </lineage>
</organism>
<comment type="caution">
    <text evidence="2">The sequence shown here is derived from an EMBL/GenBank/DDBJ whole genome shotgun (WGS) entry which is preliminary data.</text>
</comment>
<dbReference type="Proteomes" id="UP000306630">
    <property type="component" value="Unassembled WGS sequence"/>
</dbReference>
<sequence>MRSKDMKRGIAALLLAAGSIIYATSIHAQKPLADQQIDSLAGSHKIVYIDGRPADADTQAYVDSIRQKISTFYYDQFRHFSDPAAPYFLFMSKDAQLAMGIGGCVRMRAYYDWGGAIPARGFAPYLIPMEPDPADMRHLGTSPSGTALFFRVLGRNKSLGEYQLYIEANFNGYQYLGFQLKKAYAIINDFTIGYASSTFSDPAALPPTVDAQGPNNKISPAAVLVRYMHTFKDRWTAAVSVEAPENSIGADNEYTEKVSPWVPDFAAFMQYQWAAGQHVRLAGIMRTLSYRDLINARNHNTVGWGVLLSSVARPTNAITTYANVCYGHGYQSLGGDLLMGSYDLVGDPELPGKLYAPASFGWCLGVQYNFLPNLFMSVAASQTRYLPSKAVSPDEYKYGMFGVGNIFWNLTPRMQMGAEIDLGVRRNFSGAHRWAHRFGVMAQFSF</sequence>
<dbReference type="SUPFAM" id="SSF56935">
    <property type="entry name" value="Porins"/>
    <property type="match status" value="1"/>
</dbReference>
<keyword evidence="1" id="KW-0732">Signal</keyword>
<name>A0A4S2FZZ4_9BACT</name>
<dbReference type="AlphaFoldDB" id="A0A4S2FZZ4"/>
<evidence type="ECO:0000313" key="2">
    <source>
        <dbReference type="EMBL" id="TGY75124.1"/>
    </source>
</evidence>
<dbReference type="RefSeq" id="WP_135992953.1">
    <property type="nucleotide sequence ID" value="NZ_SRYD01000014.1"/>
</dbReference>
<accession>A0A4S2FZZ4</accession>
<evidence type="ECO:0000256" key="1">
    <source>
        <dbReference type="SAM" id="SignalP"/>
    </source>
</evidence>
<protein>
    <recommendedName>
        <fullName evidence="4">Porin</fullName>
    </recommendedName>
</protein>
<evidence type="ECO:0000313" key="3">
    <source>
        <dbReference type="Proteomes" id="UP000306630"/>
    </source>
</evidence>
<dbReference type="EMBL" id="SRYD01000014">
    <property type="protein sequence ID" value="TGY75124.1"/>
    <property type="molecule type" value="Genomic_DNA"/>
</dbReference>